<dbReference type="InterPro" id="IPR018392">
    <property type="entry name" value="LysM"/>
</dbReference>
<evidence type="ECO:0000313" key="4">
    <source>
        <dbReference type="EMBL" id="SFP91916.1"/>
    </source>
</evidence>
<evidence type="ECO:0000256" key="2">
    <source>
        <dbReference type="SAM" id="Phobius"/>
    </source>
</evidence>
<dbReference type="Gene3D" id="3.10.350.10">
    <property type="entry name" value="LysM domain"/>
    <property type="match status" value="2"/>
</dbReference>
<dbReference type="STRING" id="1079859.SAMN04515674_10765"/>
<feature type="domain" description="LysM" evidence="3">
    <location>
        <begin position="188"/>
        <end position="234"/>
    </location>
</feature>
<protein>
    <submittedName>
        <fullName evidence="4">LysM domain-containing protein</fullName>
    </submittedName>
</protein>
<keyword evidence="2" id="KW-0812">Transmembrane</keyword>
<accession>A0A1I5UB99</accession>
<feature type="compositionally biased region" description="Basic and acidic residues" evidence="1">
    <location>
        <begin position="79"/>
        <end position="132"/>
    </location>
</feature>
<feature type="domain" description="LysM" evidence="3">
    <location>
        <begin position="139"/>
        <end position="183"/>
    </location>
</feature>
<dbReference type="CDD" id="cd00118">
    <property type="entry name" value="LysM"/>
    <property type="match status" value="2"/>
</dbReference>
<organism evidence="4 5">
    <name type="scientific">Pseudarcicella hirudinis</name>
    <dbReference type="NCBI Taxonomy" id="1079859"/>
    <lineage>
        <taxon>Bacteria</taxon>
        <taxon>Pseudomonadati</taxon>
        <taxon>Bacteroidota</taxon>
        <taxon>Cytophagia</taxon>
        <taxon>Cytophagales</taxon>
        <taxon>Flectobacillaceae</taxon>
        <taxon>Pseudarcicella</taxon>
    </lineage>
</organism>
<sequence>MNEDKPRNPKPQEEASKLPLITLGVLVAIIAALLYLGWQYLSDDSVTANDLTNTKVDTVAIGTRSTDDLPVVATNDPEEPSKDKSDKKKDAATEKDKKAAEKTEKKKDEVKKPEPKKEEPSSEKATASDKILDAPGEIITHTVQSGETFYGIANRYNLKWEALQKLNPTVKPEGIKIGVTKLKVKVKAIHTVGPGDVLRVVAQKYGISKQLLMQANKKTRDISERGEKLIIPLK</sequence>
<evidence type="ECO:0000256" key="1">
    <source>
        <dbReference type="SAM" id="MobiDB-lite"/>
    </source>
</evidence>
<dbReference type="SMART" id="SM00257">
    <property type="entry name" value="LysM"/>
    <property type="match status" value="2"/>
</dbReference>
<dbReference type="PANTHER" id="PTHR33734:SF22">
    <property type="entry name" value="MEMBRANE-BOUND LYTIC MUREIN TRANSGLYCOSYLASE D"/>
    <property type="match status" value="1"/>
</dbReference>
<feature type="transmembrane region" description="Helical" evidence="2">
    <location>
        <begin position="20"/>
        <end position="41"/>
    </location>
</feature>
<dbReference type="Pfam" id="PF01476">
    <property type="entry name" value="LysM"/>
    <property type="match status" value="2"/>
</dbReference>
<gene>
    <name evidence="4" type="ORF">SAMN04515674_10765</name>
</gene>
<reference evidence="4 5" key="1">
    <citation type="submission" date="2016-10" db="EMBL/GenBank/DDBJ databases">
        <authorList>
            <person name="de Groot N.N."/>
        </authorList>
    </citation>
    <scope>NUCLEOTIDE SEQUENCE [LARGE SCALE GENOMIC DNA]</scope>
    <source>
        <strain evidence="5">E92,LMG 26720,CCM 7988</strain>
    </source>
</reference>
<dbReference type="AlphaFoldDB" id="A0A1I5UB99"/>
<keyword evidence="2" id="KW-1133">Transmembrane helix</keyword>
<evidence type="ECO:0000313" key="5">
    <source>
        <dbReference type="Proteomes" id="UP000199306"/>
    </source>
</evidence>
<dbReference type="PANTHER" id="PTHR33734">
    <property type="entry name" value="LYSM DOMAIN-CONTAINING GPI-ANCHORED PROTEIN 2"/>
    <property type="match status" value="1"/>
</dbReference>
<evidence type="ECO:0000259" key="3">
    <source>
        <dbReference type="PROSITE" id="PS51782"/>
    </source>
</evidence>
<dbReference type="GO" id="GO:0008932">
    <property type="term" value="F:lytic endotransglycosylase activity"/>
    <property type="evidence" value="ECO:0007669"/>
    <property type="project" value="TreeGrafter"/>
</dbReference>
<dbReference type="OrthoDB" id="912393at2"/>
<dbReference type="Proteomes" id="UP000199306">
    <property type="component" value="Unassembled WGS sequence"/>
</dbReference>
<dbReference type="EMBL" id="FOXH01000007">
    <property type="protein sequence ID" value="SFP91916.1"/>
    <property type="molecule type" value="Genomic_DNA"/>
</dbReference>
<name>A0A1I5UB99_9BACT</name>
<dbReference type="PROSITE" id="PS51782">
    <property type="entry name" value="LYSM"/>
    <property type="match status" value="2"/>
</dbReference>
<keyword evidence="2" id="KW-0472">Membrane</keyword>
<dbReference type="InterPro" id="IPR036779">
    <property type="entry name" value="LysM_dom_sf"/>
</dbReference>
<proteinExistence type="predicted"/>
<keyword evidence="5" id="KW-1185">Reference proteome</keyword>
<dbReference type="SUPFAM" id="SSF54106">
    <property type="entry name" value="LysM domain"/>
    <property type="match status" value="2"/>
</dbReference>
<dbReference type="RefSeq" id="WP_092017697.1">
    <property type="nucleotide sequence ID" value="NZ_FOXH01000007.1"/>
</dbReference>
<feature type="region of interest" description="Disordered" evidence="1">
    <location>
        <begin position="67"/>
        <end position="133"/>
    </location>
</feature>